<protein>
    <recommendedName>
        <fullName evidence="3">Retrotransposon gag domain-containing protein</fullName>
    </recommendedName>
</protein>
<gene>
    <name evidence="1" type="ORF">NP493_108g04060</name>
</gene>
<reference evidence="1" key="1">
    <citation type="journal article" date="2023" name="Mol. Biol. Evol.">
        <title>Third-Generation Sequencing Reveals the Adaptive Role of the Epigenome in Three Deep-Sea Polychaetes.</title>
        <authorList>
            <person name="Perez M."/>
            <person name="Aroh O."/>
            <person name="Sun Y."/>
            <person name="Lan Y."/>
            <person name="Juniper S.K."/>
            <person name="Young C.R."/>
            <person name="Angers B."/>
            <person name="Qian P.Y."/>
        </authorList>
    </citation>
    <scope>NUCLEOTIDE SEQUENCE</scope>
    <source>
        <strain evidence="1">R07B-5</strain>
    </source>
</reference>
<dbReference type="EMBL" id="JAODUO010000108">
    <property type="protein sequence ID" value="KAK2189383.1"/>
    <property type="molecule type" value="Genomic_DNA"/>
</dbReference>
<accession>A0AAD9UH66</accession>
<sequence length="161" mass="18377">MTEVTGVPIPTIDWYSGNLPETLRKFKRTCEYIFNGPLAAKDEAVTVQCIMLCLWVSEDGRDIRDGWALTEANSKILASHWRGFENYAKPKSSFRVSRFQLRAIKQEQNDTIDAFITRARIVANDCVYTGKDEQLMDTLIAGLYNDSIPRKLIAKKTKKQP</sequence>
<name>A0AAD9UH66_RIDPI</name>
<evidence type="ECO:0000313" key="2">
    <source>
        <dbReference type="Proteomes" id="UP001209878"/>
    </source>
</evidence>
<keyword evidence="2" id="KW-1185">Reference proteome</keyword>
<dbReference type="AlphaFoldDB" id="A0AAD9UH66"/>
<proteinExistence type="predicted"/>
<evidence type="ECO:0000313" key="1">
    <source>
        <dbReference type="EMBL" id="KAK2189383.1"/>
    </source>
</evidence>
<dbReference type="Proteomes" id="UP001209878">
    <property type="component" value="Unassembled WGS sequence"/>
</dbReference>
<evidence type="ECO:0008006" key="3">
    <source>
        <dbReference type="Google" id="ProtNLM"/>
    </source>
</evidence>
<comment type="caution">
    <text evidence="1">The sequence shown here is derived from an EMBL/GenBank/DDBJ whole genome shotgun (WGS) entry which is preliminary data.</text>
</comment>
<organism evidence="1 2">
    <name type="scientific">Ridgeia piscesae</name>
    <name type="common">Tubeworm</name>
    <dbReference type="NCBI Taxonomy" id="27915"/>
    <lineage>
        <taxon>Eukaryota</taxon>
        <taxon>Metazoa</taxon>
        <taxon>Spiralia</taxon>
        <taxon>Lophotrochozoa</taxon>
        <taxon>Annelida</taxon>
        <taxon>Polychaeta</taxon>
        <taxon>Sedentaria</taxon>
        <taxon>Canalipalpata</taxon>
        <taxon>Sabellida</taxon>
        <taxon>Siboglinidae</taxon>
        <taxon>Ridgeia</taxon>
    </lineage>
</organism>